<keyword evidence="2" id="KW-1185">Reference proteome</keyword>
<dbReference type="Proteomes" id="UP000637980">
    <property type="component" value="Unassembled WGS sequence"/>
</dbReference>
<sequence>MGYSQISVVEAGRMAYVSGQCAWRTDGTPIPKDLAEQTRLAAQSAKAALDALAAGPEDIAILRCYIKDLTPDRLNQAFPVLLEMLDGAEPSLTGIGVAALALPDLQIELELTVRLPA</sequence>
<protein>
    <submittedName>
        <fullName evidence="1">Uncharacterized protein</fullName>
    </submittedName>
</protein>
<dbReference type="EMBL" id="BMXE01000003">
    <property type="protein sequence ID" value="GHB32469.1"/>
    <property type="molecule type" value="Genomic_DNA"/>
</dbReference>
<evidence type="ECO:0000313" key="2">
    <source>
        <dbReference type="Proteomes" id="UP000637980"/>
    </source>
</evidence>
<organism evidence="1 2">
    <name type="scientific">Pseudovibrio japonicus</name>
    <dbReference type="NCBI Taxonomy" id="366534"/>
    <lineage>
        <taxon>Bacteria</taxon>
        <taxon>Pseudomonadati</taxon>
        <taxon>Pseudomonadota</taxon>
        <taxon>Alphaproteobacteria</taxon>
        <taxon>Hyphomicrobiales</taxon>
        <taxon>Stappiaceae</taxon>
        <taxon>Pseudovibrio</taxon>
    </lineage>
</organism>
<dbReference type="Gene3D" id="3.30.1330.40">
    <property type="entry name" value="RutC-like"/>
    <property type="match status" value="1"/>
</dbReference>
<name>A0ABQ3EBE5_9HYPH</name>
<dbReference type="InterPro" id="IPR035959">
    <property type="entry name" value="RutC-like_sf"/>
</dbReference>
<dbReference type="SUPFAM" id="SSF55298">
    <property type="entry name" value="YjgF-like"/>
    <property type="match status" value="1"/>
</dbReference>
<proteinExistence type="predicted"/>
<dbReference type="PANTHER" id="PTHR43857">
    <property type="entry name" value="BLR7761 PROTEIN"/>
    <property type="match status" value="1"/>
</dbReference>
<comment type="caution">
    <text evidence="1">The sequence shown here is derived from an EMBL/GenBank/DDBJ whole genome shotgun (WGS) entry which is preliminary data.</text>
</comment>
<dbReference type="PANTHER" id="PTHR43857:SF1">
    <property type="entry name" value="YJGH FAMILY PROTEIN"/>
    <property type="match status" value="1"/>
</dbReference>
<accession>A0ABQ3EBE5</accession>
<evidence type="ECO:0000313" key="1">
    <source>
        <dbReference type="EMBL" id="GHB32469.1"/>
    </source>
</evidence>
<dbReference type="CDD" id="cd00448">
    <property type="entry name" value="YjgF_YER057c_UK114_family"/>
    <property type="match status" value="1"/>
</dbReference>
<gene>
    <name evidence="1" type="ORF">GCM10007094_21660</name>
</gene>
<reference evidence="2" key="1">
    <citation type="journal article" date="2019" name="Int. J. Syst. Evol. Microbiol.">
        <title>The Global Catalogue of Microorganisms (GCM) 10K type strain sequencing project: providing services to taxonomists for standard genome sequencing and annotation.</title>
        <authorList>
            <consortium name="The Broad Institute Genomics Platform"/>
            <consortium name="The Broad Institute Genome Sequencing Center for Infectious Disease"/>
            <person name="Wu L."/>
            <person name="Ma J."/>
        </authorList>
    </citation>
    <scope>NUCLEOTIDE SEQUENCE [LARGE SCALE GENOMIC DNA]</scope>
    <source>
        <strain evidence="2">KCTC 12861</strain>
    </source>
</reference>
<dbReference type="Pfam" id="PF01042">
    <property type="entry name" value="Ribonuc_L-PSP"/>
    <property type="match status" value="1"/>
</dbReference>
<dbReference type="InterPro" id="IPR006175">
    <property type="entry name" value="YjgF/YER057c/UK114"/>
</dbReference>